<protein>
    <submittedName>
        <fullName evidence="1">RNA polymerase sigma-70 factor (ECF subfamily)</fullName>
    </submittedName>
</protein>
<accession>A0ACC6L1P0</accession>
<keyword evidence="2" id="KW-1185">Reference proteome</keyword>
<reference evidence="1" key="1">
    <citation type="submission" date="2023-07" db="EMBL/GenBank/DDBJ databases">
        <title>Sorghum-associated microbial communities from plants grown in Nebraska, USA.</title>
        <authorList>
            <person name="Schachtman D."/>
        </authorList>
    </citation>
    <scope>NUCLEOTIDE SEQUENCE</scope>
    <source>
        <strain evidence="1">2697</strain>
    </source>
</reference>
<organism evidence="1 2">
    <name type="scientific">Pedobacter africanus</name>
    <dbReference type="NCBI Taxonomy" id="151894"/>
    <lineage>
        <taxon>Bacteria</taxon>
        <taxon>Pseudomonadati</taxon>
        <taxon>Bacteroidota</taxon>
        <taxon>Sphingobacteriia</taxon>
        <taxon>Sphingobacteriales</taxon>
        <taxon>Sphingobacteriaceae</taxon>
        <taxon>Pedobacter</taxon>
    </lineage>
</organism>
<dbReference type="Proteomes" id="UP001246858">
    <property type="component" value="Unassembled WGS sequence"/>
</dbReference>
<evidence type="ECO:0000313" key="1">
    <source>
        <dbReference type="EMBL" id="MDR6785560.1"/>
    </source>
</evidence>
<evidence type="ECO:0000313" key="2">
    <source>
        <dbReference type="Proteomes" id="UP001246858"/>
    </source>
</evidence>
<dbReference type="EMBL" id="JAVDTF010000004">
    <property type="protein sequence ID" value="MDR6785560.1"/>
    <property type="molecule type" value="Genomic_DNA"/>
</dbReference>
<comment type="caution">
    <text evidence="1">The sequence shown here is derived from an EMBL/GenBank/DDBJ whole genome shotgun (WGS) entry which is preliminary data.</text>
</comment>
<proteinExistence type="predicted"/>
<name>A0ACC6L1P0_9SPHI</name>
<sequence length="197" mass="23086">MKNSTDQELLGAIKGNDHAAFEVLFNRYWEYLYSIIYRRLKDRDQAQDIVQDIFIYIWNSRASLSVRTGMEPYLFTAAKNQLYSLYRREKLKLTREAELQYQTPVSAQTDELVLFKEVDRLVTDELERMPDNVRKCFTLSREEGKSIREIALELMLSEKTVKNNISDALKRLRVHLGSYSAETLSILLISEIIAHQI</sequence>
<gene>
    <name evidence="1" type="ORF">J2X78_004145</name>
</gene>